<evidence type="ECO:0000313" key="1">
    <source>
        <dbReference type="EMBL" id="AHJ62545.1"/>
    </source>
</evidence>
<gene>
    <name evidence="1" type="ORF">GbCGDNIH3_7152</name>
</gene>
<organism evidence="1 2">
    <name type="scientific">Granulibacter bethesdensis</name>
    <dbReference type="NCBI Taxonomy" id="364410"/>
    <lineage>
        <taxon>Bacteria</taxon>
        <taxon>Pseudomonadati</taxon>
        <taxon>Pseudomonadota</taxon>
        <taxon>Alphaproteobacteria</taxon>
        <taxon>Acetobacterales</taxon>
        <taxon>Acetobacteraceae</taxon>
        <taxon>Granulibacter</taxon>
    </lineage>
</organism>
<accession>A0AAN0RD23</accession>
<sequence length="84" mass="9593">MPILSIKEIVKSITLQSASNGATMDHGNRTKQRSALRLVEPELTLVRRGDGPDPRMIELARLLARRAAREVYEEQMKERRPPRS</sequence>
<reference evidence="2" key="1">
    <citation type="submission" date="2012-06" db="EMBL/GenBank/DDBJ databases">
        <title>Genome analysis of multiple Granulibacter bethesdensis isolates demonstrates substantial genome diversity.</title>
        <authorList>
            <person name="Greenberg D.E."/>
            <person name="Porcella S.F."/>
            <person name="Zarember K."/>
            <person name="Zelazny A.M."/>
            <person name="Bruno D."/>
            <person name="Martens C."/>
            <person name="Barbian K.D."/>
            <person name="Jaske E."/>
            <person name="Holland S.M."/>
        </authorList>
    </citation>
    <scope>NUCLEOTIDE SEQUENCE [LARGE SCALE GENOMIC DNA]</scope>
    <source>
        <strain evidence="2">CGDNIH3</strain>
    </source>
</reference>
<dbReference type="AlphaFoldDB" id="A0AAN0RD23"/>
<dbReference type="Proteomes" id="UP000019438">
    <property type="component" value="Chromosome"/>
</dbReference>
<name>A0AAN0RD23_9PROT</name>
<evidence type="ECO:0000313" key="2">
    <source>
        <dbReference type="Proteomes" id="UP000019438"/>
    </source>
</evidence>
<dbReference type="KEGG" id="gbc:GbCGDNIH3_7152"/>
<dbReference type="EMBL" id="CP003181">
    <property type="protein sequence ID" value="AHJ62545.1"/>
    <property type="molecule type" value="Genomic_DNA"/>
</dbReference>
<proteinExistence type="predicted"/>
<protein>
    <submittedName>
        <fullName evidence="1">Uncharacterized protein</fullName>
    </submittedName>
</protein>